<dbReference type="PRINTS" id="PR00237">
    <property type="entry name" value="GPCRRHODOPSN"/>
</dbReference>
<evidence type="ECO:0000256" key="8">
    <source>
        <dbReference type="ARBA" id="ARBA00023170"/>
    </source>
</evidence>
<accession>A0A5J4N689</accession>
<evidence type="ECO:0000256" key="10">
    <source>
        <dbReference type="SAM" id="Phobius"/>
    </source>
</evidence>
<keyword evidence="3 10" id="KW-0812">Transmembrane</keyword>
<dbReference type="GO" id="GO:0045202">
    <property type="term" value="C:synapse"/>
    <property type="evidence" value="ECO:0007669"/>
    <property type="project" value="GOC"/>
</dbReference>
<keyword evidence="6 10" id="KW-0472">Membrane</keyword>
<keyword evidence="2" id="KW-1003">Cell membrane</keyword>
<evidence type="ECO:0000256" key="4">
    <source>
        <dbReference type="ARBA" id="ARBA00022989"/>
    </source>
</evidence>
<dbReference type="InterPro" id="IPR000276">
    <property type="entry name" value="GPCR_Rhodpsn"/>
</dbReference>
<dbReference type="GO" id="GO:0001591">
    <property type="term" value="F:dopamine neurotransmitter receptor activity, coupled via Gi/Go"/>
    <property type="evidence" value="ECO:0007669"/>
    <property type="project" value="TreeGrafter"/>
</dbReference>
<dbReference type="AlphaFoldDB" id="A0A5J4N689"/>
<gene>
    <name evidence="12" type="ORF">DEA37_0002383</name>
</gene>
<protein>
    <recommendedName>
        <fullName evidence="11">G-protein coupled receptors family 1 profile domain-containing protein</fullName>
    </recommendedName>
</protein>
<sequence>MQLPGSDELIDNLTVPQISHFFTDSYQYWALILTLVPVATVFGNVLVVLSVFREVTLHTATNYFIVSLAAADIGLAILVMPLSGWVE</sequence>
<dbReference type="PANTHER" id="PTHR24248:SF125">
    <property type="entry name" value="DOPAMINE D2-LIKE RECEPTOR"/>
    <property type="match status" value="1"/>
</dbReference>
<dbReference type="EMBL" id="QNGE01007393">
    <property type="protein sequence ID" value="KAA3671051.1"/>
    <property type="molecule type" value="Genomic_DNA"/>
</dbReference>
<evidence type="ECO:0000256" key="6">
    <source>
        <dbReference type="ARBA" id="ARBA00023136"/>
    </source>
</evidence>
<comment type="caution">
    <text evidence="12">The sequence shown here is derived from an EMBL/GenBank/DDBJ whole genome shotgun (WGS) entry which is preliminary data.</text>
</comment>
<feature type="transmembrane region" description="Helical" evidence="10">
    <location>
        <begin position="64"/>
        <end position="86"/>
    </location>
</feature>
<evidence type="ECO:0000256" key="7">
    <source>
        <dbReference type="ARBA" id="ARBA00023157"/>
    </source>
</evidence>
<dbReference type="PANTHER" id="PTHR24248">
    <property type="entry name" value="ADRENERGIC RECEPTOR-RELATED G-PROTEIN COUPLED RECEPTOR"/>
    <property type="match status" value="1"/>
</dbReference>
<keyword evidence="13" id="KW-1185">Reference proteome</keyword>
<evidence type="ECO:0000256" key="1">
    <source>
        <dbReference type="ARBA" id="ARBA00004651"/>
    </source>
</evidence>
<organism evidence="12 13">
    <name type="scientific">Paragonimus westermani</name>
    <dbReference type="NCBI Taxonomy" id="34504"/>
    <lineage>
        <taxon>Eukaryota</taxon>
        <taxon>Metazoa</taxon>
        <taxon>Spiralia</taxon>
        <taxon>Lophotrochozoa</taxon>
        <taxon>Platyhelminthes</taxon>
        <taxon>Trematoda</taxon>
        <taxon>Digenea</taxon>
        <taxon>Plagiorchiida</taxon>
        <taxon>Troglotremata</taxon>
        <taxon>Troglotrematidae</taxon>
        <taxon>Paragonimus</taxon>
    </lineage>
</organism>
<dbReference type="GO" id="GO:0005886">
    <property type="term" value="C:plasma membrane"/>
    <property type="evidence" value="ECO:0007669"/>
    <property type="project" value="UniProtKB-SubCell"/>
</dbReference>
<evidence type="ECO:0000256" key="5">
    <source>
        <dbReference type="ARBA" id="ARBA00023040"/>
    </source>
</evidence>
<evidence type="ECO:0000313" key="12">
    <source>
        <dbReference type="EMBL" id="KAA3671051.1"/>
    </source>
</evidence>
<feature type="transmembrane region" description="Helical" evidence="10">
    <location>
        <begin position="28"/>
        <end position="52"/>
    </location>
</feature>
<keyword evidence="8" id="KW-0675">Receptor</keyword>
<keyword evidence="5" id="KW-0297">G-protein coupled receptor</keyword>
<dbReference type="Proteomes" id="UP000324629">
    <property type="component" value="Unassembled WGS sequence"/>
</dbReference>
<feature type="domain" description="G-protein coupled receptors family 1 profile" evidence="11">
    <location>
        <begin position="43"/>
        <end position="87"/>
    </location>
</feature>
<dbReference type="Pfam" id="PF00001">
    <property type="entry name" value="7tm_1"/>
    <property type="match status" value="1"/>
</dbReference>
<evidence type="ECO:0000313" key="13">
    <source>
        <dbReference type="Proteomes" id="UP000324629"/>
    </source>
</evidence>
<dbReference type="PROSITE" id="PS50262">
    <property type="entry name" value="G_PROTEIN_RECEP_F1_2"/>
    <property type="match status" value="1"/>
</dbReference>
<evidence type="ECO:0000256" key="3">
    <source>
        <dbReference type="ARBA" id="ARBA00022692"/>
    </source>
</evidence>
<dbReference type="SUPFAM" id="SSF81321">
    <property type="entry name" value="Family A G protein-coupled receptor-like"/>
    <property type="match status" value="1"/>
</dbReference>
<evidence type="ECO:0000256" key="9">
    <source>
        <dbReference type="ARBA" id="ARBA00023224"/>
    </source>
</evidence>
<comment type="subcellular location">
    <subcellularLocation>
        <location evidence="1">Cell membrane</location>
        <topology evidence="1">Multi-pass membrane protein</topology>
    </subcellularLocation>
</comment>
<keyword evidence="9" id="KW-0807">Transducer</keyword>
<dbReference type="Gene3D" id="1.20.1070.10">
    <property type="entry name" value="Rhodopsin 7-helix transmembrane proteins"/>
    <property type="match status" value="1"/>
</dbReference>
<proteinExistence type="predicted"/>
<feature type="non-terminal residue" evidence="12">
    <location>
        <position position="87"/>
    </location>
</feature>
<name>A0A5J4N689_9TREM</name>
<reference evidence="12 13" key="1">
    <citation type="journal article" date="2019" name="Gigascience">
        <title>Whole-genome sequence of the oriental lung fluke Paragonimus westermani.</title>
        <authorList>
            <person name="Oey H."/>
            <person name="Zakrzewski M."/>
            <person name="Narain K."/>
            <person name="Devi K.R."/>
            <person name="Agatsuma T."/>
            <person name="Nawaratna S."/>
            <person name="Gobert G.N."/>
            <person name="Jones M.K."/>
            <person name="Ragan M.A."/>
            <person name="McManus D.P."/>
            <person name="Krause L."/>
        </authorList>
    </citation>
    <scope>NUCLEOTIDE SEQUENCE [LARGE SCALE GENOMIC DNA]</scope>
    <source>
        <strain evidence="12 13">IND2009</strain>
    </source>
</reference>
<evidence type="ECO:0000256" key="2">
    <source>
        <dbReference type="ARBA" id="ARBA00022475"/>
    </source>
</evidence>
<dbReference type="InterPro" id="IPR017452">
    <property type="entry name" value="GPCR_Rhodpsn_7TM"/>
</dbReference>
<keyword evidence="4 10" id="KW-1133">Transmembrane helix</keyword>
<dbReference type="GO" id="GO:0004930">
    <property type="term" value="F:G protein-coupled receptor activity"/>
    <property type="evidence" value="ECO:0007669"/>
    <property type="project" value="UniProtKB-KW"/>
</dbReference>
<keyword evidence="7" id="KW-1015">Disulfide bond</keyword>
<evidence type="ECO:0000259" key="11">
    <source>
        <dbReference type="PROSITE" id="PS50262"/>
    </source>
</evidence>